<evidence type="ECO:0000313" key="2">
    <source>
        <dbReference type="Proteomes" id="UP000695022"/>
    </source>
</evidence>
<evidence type="ECO:0000259" key="1">
    <source>
        <dbReference type="Pfam" id="PF06172"/>
    </source>
</evidence>
<reference evidence="3" key="1">
    <citation type="submission" date="2025-08" db="UniProtKB">
        <authorList>
            <consortium name="RefSeq"/>
        </authorList>
    </citation>
    <scope>IDENTIFICATION</scope>
</reference>
<dbReference type="InterPro" id="IPR039935">
    <property type="entry name" value="YML079W-like"/>
</dbReference>
<name>A0ABM1EB83_PRICU</name>
<sequence>MARFSSDVETIIKALNLQRHPIENGYWRLVFDSPCNNYSSTHQGEERETFSYIYYLLETTDWSPWHRMKGTQEFWTHHKGGTLQIHMILPDGTYHLQQLGDPFVDAESSLDCVIPPDTWFALDMKDKASYTLAISCCVPGFDQRDMEMLTRKEMVKIFPQHQIIIEKFTNA</sequence>
<dbReference type="PANTHER" id="PTHR33387">
    <property type="entry name" value="RMLC-LIKE JELLY ROLL FOLD PROTEIN"/>
    <property type="match status" value="1"/>
</dbReference>
<dbReference type="InterPro" id="IPR011051">
    <property type="entry name" value="RmlC_Cupin_sf"/>
</dbReference>
<dbReference type="GeneID" id="106810575"/>
<gene>
    <name evidence="3" type="primary">LOC106810575</name>
</gene>
<dbReference type="Pfam" id="PF06172">
    <property type="entry name" value="Cupin_5"/>
    <property type="match status" value="1"/>
</dbReference>
<proteinExistence type="predicted"/>
<evidence type="ECO:0000313" key="3">
    <source>
        <dbReference type="RefSeq" id="XP_014669454.1"/>
    </source>
</evidence>
<dbReference type="PANTHER" id="PTHR33387:SF3">
    <property type="entry name" value="DUF985 DOMAIN-CONTAINING PROTEIN"/>
    <property type="match status" value="1"/>
</dbReference>
<dbReference type="InterPro" id="IPR014710">
    <property type="entry name" value="RmlC-like_jellyroll"/>
</dbReference>
<dbReference type="SUPFAM" id="SSF51182">
    <property type="entry name" value="RmlC-like cupins"/>
    <property type="match status" value="1"/>
</dbReference>
<feature type="domain" description="DUF985" evidence="1">
    <location>
        <begin position="10"/>
        <end position="149"/>
    </location>
</feature>
<accession>A0ABM1EB83</accession>
<keyword evidence="2" id="KW-1185">Reference proteome</keyword>
<protein>
    <submittedName>
        <fullName evidence="3">Uncharacterized protein LOC106810575</fullName>
    </submittedName>
</protein>
<dbReference type="InterPro" id="IPR009327">
    <property type="entry name" value="Cupin_DUF985"/>
</dbReference>
<organism evidence="2 3">
    <name type="scientific">Priapulus caudatus</name>
    <name type="common">Priapulid worm</name>
    <dbReference type="NCBI Taxonomy" id="37621"/>
    <lineage>
        <taxon>Eukaryota</taxon>
        <taxon>Metazoa</taxon>
        <taxon>Ecdysozoa</taxon>
        <taxon>Scalidophora</taxon>
        <taxon>Priapulida</taxon>
        <taxon>Priapulimorpha</taxon>
        <taxon>Priapulimorphida</taxon>
        <taxon>Priapulidae</taxon>
        <taxon>Priapulus</taxon>
    </lineage>
</organism>
<dbReference type="Proteomes" id="UP000695022">
    <property type="component" value="Unplaced"/>
</dbReference>
<dbReference type="CDD" id="cd06121">
    <property type="entry name" value="cupin_YML079wp"/>
    <property type="match status" value="1"/>
</dbReference>
<dbReference type="Gene3D" id="2.60.120.10">
    <property type="entry name" value="Jelly Rolls"/>
    <property type="match status" value="1"/>
</dbReference>
<dbReference type="RefSeq" id="XP_014669454.1">
    <property type="nucleotide sequence ID" value="XM_014813968.1"/>
</dbReference>